<gene>
    <name evidence="3" type="ORF">CGC53_05395</name>
</gene>
<dbReference type="Proteomes" id="UP000217276">
    <property type="component" value="Chromosome"/>
</dbReference>
<dbReference type="PANTHER" id="PTHR13847">
    <property type="entry name" value="SARCOSINE DEHYDROGENASE-RELATED"/>
    <property type="match status" value="1"/>
</dbReference>
<dbReference type="PANTHER" id="PTHR13847:SF289">
    <property type="entry name" value="GLYCINE OXIDASE"/>
    <property type="match status" value="1"/>
</dbReference>
<dbReference type="RefSeq" id="WP_095913900.1">
    <property type="nucleotide sequence ID" value="NZ_CP022384.1"/>
</dbReference>
<dbReference type="Pfam" id="PF01266">
    <property type="entry name" value="DAO"/>
    <property type="match status" value="1"/>
</dbReference>
<keyword evidence="4" id="KW-1185">Reference proteome</keyword>
<sequence>MFDFIIVGAGLAGVSFAHLLEQHGKSFCLLSDRSQVASLIAGGVYNPVVLKRFTPIWKAEEIMACANRFYDNIEATMGQPLRISLPVLRKFASVEEQNNWFAASDMPILQHYLSTTLRATPSEALPAPYLLGEVLHTGRLDIERYIQLSLRSWQEAGVYHFHSFDYSALDIQPDFVAYQGVTAQHIVFCEGCGISKNPYFNSLPMRPCKGESLTIKAPDLQLQAIFKSDGSIISMGGDIYRVGATYDPEDLTDTITEAGRTELLEKLHKMTASPYEIISHQAAIRPTVGDRRPLVGAHPLYPHLWVLNGLGTRGVLNAPLCAQVLYKAVFEGEEIPSEMNVNRFNKRLRRKG</sequence>
<reference evidence="4" key="1">
    <citation type="submission" date="2017-06" db="EMBL/GenBank/DDBJ databases">
        <title>Capnocytophaga spp. assemblies.</title>
        <authorList>
            <person name="Gulvik C.A."/>
        </authorList>
    </citation>
    <scope>NUCLEOTIDE SEQUENCE [LARGE SCALE GENOMIC DNA]</scope>
    <source>
        <strain evidence="4">H6253</strain>
    </source>
</reference>
<evidence type="ECO:0000256" key="1">
    <source>
        <dbReference type="ARBA" id="ARBA00023002"/>
    </source>
</evidence>
<feature type="domain" description="FAD dependent oxidoreductase" evidence="2">
    <location>
        <begin position="3"/>
        <end position="325"/>
    </location>
</feature>
<dbReference type="KEGG" id="clk:CGC53_05395"/>
<evidence type="ECO:0000313" key="4">
    <source>
        <dbReference type="Proteomes" id="UP000217276"/>
    </source>
</evidence>
<keyword evidence="1" id="KW-0560">Oxidoreductase</keyword>
<dbReference type="InterPro" id="IPR006076">
    <property type="entry name" value="FAD-dep_OxRdtase"/>
</dbReference>
<dbReference type="SUPFAM" id="SSF54373">
    <property type="entry name" value="FAD-linked reductases, C-terminal domain"/>
    <property type="match status" value="1"/>
</dbReference>
<dbReference type="AlphaFoldDB" id="A0A250F9M3"/>
<evidence type="ECO:0000259" key="2">
    <source>
        <dbReference type="Pfam" id="PF01266"/>
    </source>
</evidence>
<dbReference type="Gene3D" id="3.30.9.10">
    <property type="entry name" value="D-Amino Acid Oxidase, subunit A, domain 2"/>
    <property type="match status" value="1"/>
</dbReference>
<accession>A0A250F9M3</accession>
<dbReference type="Gene3D" id="3.50.50.60">
    <property type="entry name" value="FAD/NAD(P)-binding domain"/>
    <property type="match status" value="1"/>
</dbReference>
<dbReference type="GO" id="GO:0005737">
    <property type="term" value="C:cytoplasm"/>
    <property type="evidence" value="ECO:0007669"/>
    <property type="project" value="TreeGrafter"/>
</dbReference>
<name>A0A250F9M3_9FLAO</name>
<evidence type="ECO:0000313" key="3">
    <source>
        <dbReference type="EMBL" id="ATA81821.1"/>
    </source>
</evidence>
<dbReference type="GO" id="GO:0016491">
    <property type="term" value="F:oxidoreductase activity"/>
    <property type="evidence" value="ECO:0007669"/>
    <property type="project" value="UniProtKB-KW"/>
</dbReference>
<dbReference type="SUPFAM" id="SSF51971">
    <property type="entry name" value="Nucleotide-binding domain"/>
    <property type="match status" value="1"/>
</dbReference>
<proteinExistence type="predicted"/>
<organism evidence="3 4">
    <name type="scientific">Capnocytophaga leadbetteri</name>
    <dbReference type="NCBI Taxonomy" id="327575"/>
    <lineage>
        <taxon>Bacteria</taxon>
        <taxon>Pseudomonadati</taxon>
        <taxon>Bacteroidota</taxon>
        <taxon>Flavobacteriia</taxon>
        <taxon>Flavobacteriales</taxon>
        <taxon>Flavobacteriaceae</taxon>
        <taxon>Capnocytophaga</taxon>
    </lineage>
</organism>
<dbReference type="InterPro" id="IPR036188">
    <property type="entry name" value="FAD/NAD-bd_sf"/>
</dbReference>
<dbReference type="EMBL" id="CP022384">
    <property type="protein sequence ID" value="ATA81821.1"/>
    <property type="molecule type" value="Genomic_DNA"/>
</dbReference>
<protein>
    <submittedName>
        <fullName evidence="3">FAD-dependent oxidoreductase</fullName>
    </submittedName>
</protein>